<evidence type="ECO:0000313" key="9">
    <source>
        <dbReference type="Proteomes" id="UP001215598"/>
    </source>
</evidence>
<dbReference type="Proteomes" id="UP001215598">
    <property type="component" value="Unassembled WGS sequence"/>
</dbReference>
<keyword evidence="5" id="KW-0807">Transducer</keyword>
<keyword evidence="7" id="KW-0812">Transmembrane</keyword>
<comment type="caution">
    <text evidence="8">The sequence shown here is derived from an EMBL/GenBank/DDBJ whole genome shotgun (WGS) entry which is preliminary data.</text>
</comment>
<name>A0AAD7I6B5_9AGAR</name>
<dbReference type="InterPro" id="IPR027417">
    <property type="entry name" value="P-loop_NTPase"/>
</dbReference>
<dbReference type="GO" id="GO:0005834">
    <property type="term" value="C:heterotrimeric G-protein complex"/>
    <property type="evidence" value="ECO:0007669"/>
    <property type="project" value="TreeGrafter"/>
</dbReference>
<protein>
    <submittedName>
        <fullName evidence="8">G-protein alpha subunit-domain-containing protein</fullName>
    </submittedName>
</protein>
<keyword evidence="3" id="KW-0460">Magnesium</keyword>
<keyword evidence="7" id="KW-0472">Membrane</keyword>
<dbReference type="PRINTS" id="PR00318">
    <property type="entry name" value="GPROTEINA"/>
</dbReference>
<organism evidence="8 9">
    <name type="scientific">Mycena metata</name>
    <dbReference type="NCBI Taxonomy" id="1033252"/>
    <lineage>
        <taxon>Eukaryota</taxon>
        <taxon>Fungi</taxon>
        <taxon>Dikarya</taxon>
        <taxon>Basidiomycota</taxon>
        <taxon>Agaricomycotina</taxon>
        <taxon>Agaricomycetes</taxon>
        <taxon>Agaricomycetidae</taxon>
        <taxon>Agaricales</taxon>
        <taxon>Marasmiineae</taxon>
        <taxon>Mycenaceae</taxon>
        <taxon>Mycena</taxon>
    </lineage>
</organism>
<dbReference type="GO" id="GO:0005525">
    <property type="term" value="F:GTP binding"/>
    <property type="evidence" value="ECO:0007669"/>
    <property type="project" value="UniProtKB-KW"/>
</dbReference>
<dbReference type="Gene3D" id="3.40.50.300">
    <property type="entry name" value="P-loop containing nucleotide triphosphate hydrolases"/>
    <property type="match status" value="1"/>
</dbReference>
<evidence type="ECO:0000256" key="6">
    <source>
        <dbReference type="PIRSR" id="PIRSR601019-1"/>
    </source>
</evidence>
<keyword evidence="9" id="KW-1185">Reference proteome</keyword>
<dbReference type="PANTHER" id="PTHR10218">
    <property type="entry name" value="GTP-BINDING PROTEIN ALPHA SUBUNIT"/>
    <property type="match status" value="1"/>
</dbReference>
<keyword evidence="1" id="KW-0479">Metal-binding</keyword>
<keyword evidence="4 6" id="KW-0342">GTP-binding</keyword>
<evidence type="ECO:0000256" key="1">
    <source>
        <dbReference type="ARBA" id="ARBA00022723"/>
    </source>
</evidence>
<feature type="non-terminal residue" evidence="8">
    <location>
        <position position="159"/>
    </location>
</feature>
<dbReference type="GO" id="GO:0003924">
    <property type="term" value="F:GTPase activity"/>
    <property type="evidence" value="ECO:0007669"/>
    <property type="project" value="InterPro"/>
</dbReference>
<keyword evidence="2 6" id="KW-0547">Nucleotide-binding</keyword>
<dbReference type="EMBL" id="JARKIB010000123">
    <property type="protein sequence ID" value="KAJ7736099.1"/>
    <property type="molecule type" value="Genomic_DNA"/>
</dbReference>
<keyword evidence="7" id="KW-1133">Transmembrane helix</keyword>
<feature type="transmembrane region" description="Helical" evidence="7">
    <location>
        <begin position="137"/>
        <end position="157"/>
    </location>
</feature>
<dbReference type="GO" id="GO:0007189">
    <property type="term" value="P:adenylate cyclase-activating G protein-coupled receptor signaling pathway"/>
    <property type="evidence" value="ECO:0007669"/>
    <property type="project" value="TreeGrafter"/>
</dbReference>
<dbReference type="FunFam" id="3.40.50.300:FF:000692">
    <property type="entry name" value="Guanine nucleotide-binding protein subunit alpha"/>
    <property type="match status" value="1"/>
</dbReference>
<feature type="binding site" evidence="6">
    <location>
        <begin position="23"/>
        <end position="27"/>
    </location>
    <ligand>
        <name>GTP</name>
        <dbReference type="ChEBI" id="CHEBI:37565"/>
    </ligand>
</feature>
<evidence type="ECO:0000313" key="8">
    <source>
        <dbReference type="EMBL" id="KAJ7736099.1"/>
    </source>
</evidence>
<dbReference type="AlphaFoldDB" id="A0AAD7I6B5"/>
<dbReference type="GO" id="GO:0031683">
    <property type="term" value="F:G-protein beta/gamma-subunit complex binding"/>
    <property type="evidence" value="ECO:0007669"/>
    <property type="project" value="InterPro"/>
</dbReference>
<dbReference type="GO" id="GO:0046872">
    <property type="term" value="F:metal ion binding"/>
    <property type="evidence" value="ECO:0007669"/>
    <property type="project" value="UniProtKB-KW"/>
</dbReference>
<dbReference type="PANTHER" id="PTHR10218:SF369">
    <property type="entry name" value="GUANINE NUCLEOTIDE-BINDING PROTEIN ALPHA-2 SUBUNIT"/>
    <property type="match status" value="1"/>
</dbReference>
<feature type="non-terminal residue" evidence="8">
    <location>
        <position position="1"/>
    </location>
</feature>
<dbReference type="InterPro" id="IPR001019">
    <property type="entry name" value="Gprotein_alpha_su"/>
</dbReference>
<evidence type="ECO:0000256" key="2">
    <source>
        <dbReference type="ARBA" id="ARBA00022741"/>
    </source>
</evidence>
<dbReference type="GO" id="GO:0005737">
    <property type="term" value="C:cytoplasm"/>
    <property type="evidence" value="ECO:0007669"/>
    <property type="project" value="TreeGrafter"/>
</dbReference>
<evidence type="ECO:0000256" key="4">
    <source>
        <dbReference type="ARBA" id="ARBA00023134"/>
    </source>
</evidence>
<dbReference type="SUPFAM" id="SSF52540">
    <property type="entry name" value="P-loop containing nucleoside triphosphate hydrolases"/>
    <property type="match status" value="1"/>
</dbReference>
<sequence>MTSTRERGAPRFWMGDLMIHMFDAGGQRSERKKWIRFFFESIKSIIFCTALSEHDQVLEEERRVVCLSFLHLFKLPFAISVCWCLSLPVKEGVVWAEGSMRDVENEKRTCRRRTWTRHAGGDAKGRSWVTQATNTKAFIVFCLFYFWILGAVMVCLLSM</sequence>
<proteinExistence type="predicted"/>
<dbReference type="Pfam" id="PF00503">
    <property type="entry name" value="G-alpha"/>
    <property type="match status" value="1"/>
</dbReference>
<evidence type="ECO:0000256" key="5">
    <source>
        <dbReference type="ARBA" id="ARBA00023224"/>
    </source>
</evidence>
<dbReference type="GO" id="GO:0001664">
    <property type="term" value="F:G protein-coupled receptor binding"/>
    <property type="evidence" value="ECO:0007669"/>
    <property type="project" value="TreeGrafter"/>
</dbReference>
<evidence type="ECO:0000256" key="7">
    <source>
        <dbReference type="SAM" id="Phobius"/>
    </source>
</evidence>
<gene>
    <name evidence="8" type="ORF">B0H16DRAFT_1574420</name>
</gene>
<evidence type="ECO:0000256" key="3">
    <source>
        <dbReference type="ARBA" id="ARBA00022842"/>
    </source>
</evidence>
<reference evidence="8" key="1">
    <citation type="submission" date="2023-03" db="EMBL/GenBank/DDBJ databases">
        <title>Massive genome expansion in bonnet fungi (Mycena s.s.) driven by repeated elements and novel gene families across ecological guilds.</title>
        <authorList>
            <consortium name="Lawrence Berkeley National Laboratory"/>
            <person name="Harder C.B."/>
            <person name="Miyauchi S."/>
            <person name="Viragh M."/>
            <person name="Kuo A."/>
            <person name="Thoen E."/>
            <person name="Andreopoulos B."/>
            <person name="Lu D."/>
            <person name="Skrede I."/>
            <person name="Drula E."/>
            <person name="Henrissat B."/>
            <person name="Morin E."/>
            <person name="Kohler A."/>
            <person name="Barry K."/>
            <person name="LaButti K."/>
            <person name="Morin E."/>
            <person name="Salamov A."/>
            <person name="Lipzen A."/>
            <person name="Mereny Z."/>
            <person name="Hegedus B."/>
            <person name="Baldrian P."/>
            <person name="Stursova M."/>
            <person name="Weitz H."/>
            <person name="Taylor A."/>
            <person name="Grigoriev I.V."/>
            <person name="Nagy L.G."/>
            <person name="Martin F."/>
            <person name="Kauserud H."/>
        </authorList>
    </citation>
    <scope>NUCLEOTIDE SEQUENCE</scope>
    <source>
        <strain evidence="8">CBHHK182m</strain>
    </source>
</reference>
<accession>A0AAD7I6B5</accession>